<dbReference type="EMBL" id="JH413801">
    <property type="protein sequence ID" value="EHL32219.1"/>
    <property type="molecule type" value="Genomic_DNA"/>
</dbReference>
<dbReference type="Proteomes" id="UP000002770">
    <property type="component" value="Unassembled WGS sequence"/>
</dbReference>
<evidence type="ECO:0000313" key="1">
    <source>
        <dbReference type="EMBL" id="EHL32219.1"/>
    </source>
</evidence>
<dbReference type="InParanoid" id="G9EK68"/>
<evidence type="ECO:0000313" key="2">
    <source>
        <dbReference type="Proteomes" id="UP000002770"/>
    </source>
</evidence>
<organism evidence="1 2">
    <name type="scientific">Legionella drancourtii LLAP12</name>
    <dbReference type="NCBI Taxonomy" id="658187"/>
    <lineage>
        <taxon>Bacteria</taxon>
        <taxon>Pseudomonadati</taxon>
        <taxon>Pseudomonadota</taxon>
        <taxon>Gammaproteobacteria</taxon>
        <taxon>Legionellales</taxon>
        <taxon>Legionellaceae</taxon>
        <taxon>Legionella</taxon>
    </lineage>
</organism>
<dbReference type="HOGENOM" id="CLU_2246632_0_0_6"/>
<proteinExistence type="predicted"/>
<dbReference type="RefSeq" id="WP_006869565.1">
    <property type="nucleotide sequence ID" value="NZ_JH413801.1"/>
</dbReference>
<dbReference type="OrthoDB" id="5651913at2"/>
<gene>
    <name evidence="1" type="ORF">LDG_5591</name>
</gene>
<dbReference type="AlphaFoldDB" id="G9EK68"/>
<accession>G9EK68</accession>
<reference evidence="1 2" key="1">
    <citation type="journal article" date="2011" name="BMC Genomics">
        <title>Insight into cross-talk between intra-amoebal pathogens.</title>
        <authorList>
            <person name="Gimenez G."/>
            <person name="Bertelli C."/>
            <person name="Moliner C."/>
            <person name="Robert C."/>
            <person name="Raoult D."/>
            <person name="Fournier P.E."/>
            <person name="Greub G."/>
        </authorList>
    </citation>
    <scope>NUCLEOTIDE SEQUENCE [LARGE SCALE GENOMIC DNA]</scope>
    <source>
        <strain evidence="1 2">LLAP12</strain>
    </source>
</reference>
<keyword evidence="2" id="KW-1185">Reference proteome</keyword>
<name>G9EK68_9GAMM</name>
<sequence>MKIEEEANEIEQTERYRQHILDNLPGNSAERHLVLQSLNYSIIDNRLSLENELNQLTTQKNKLDLDNAWICTEMRACSKELKIINEVIEGKELSARFERSGLIL</sequence>
<protein>
    <submittedName>
        <fullName evidence="1">Uncharacterized protein</fullName>
    </submittedName>
</protein>